<evidence type="ECO:0000313" key="2">
    <source>
        <dbReference type="EMBL" id="KAF5951179.1"/>
    </source>
</evidence>
<feature type="compositionally biased region" description="Basic and acidic residues" evidence="1">
    <location>
        <begin position="332"/>
        <end position="355"/>
    </location>
</feature>
<feature type="compositionally biased region" description="Polar residues" evidence="1">
    <location>
        <begin position="299"/>
        <end position="308"/>
    </location>
</feature>
<evidence type="ECO:0000313" key="3">
    <source>
        <dbReference type="Proteomes" id="UP000593564"/>
    </source>
</evidence>
<feature type="compositionally biased region" description="Basic and acidic residues" evidence="1">
    <location>
        <begin position="115"/>
        <end position="125"/>
    </location>
</feature>
<proteinExistence type="predicted"/>
<sequence length="415" mass="46685">MGDARGKVKPLSKLSSTPNPKVKQVAAKYLTTPRNKNCLPSPNSFRSVQNLKRTNIAEPKNRTVAKASVFQSPKKVISIKTSSELRTPLMKICEGMKRLKIASQRKRILGHSNKSSKDIRRDPDKSLPLNPSRTKLSAYKDKSKAKELFRPPNCKEKGNKSLRCIEKGNKPCNSMPKETVENDLSSMEIDMKSRDGSHFHFEAFHALPFRSVGVEVRFFNPCWHARIYNIFLRRKNKPTVLGSSRITEGNACEEWLSTEKTSGNLDTINSTREEAITCLEVVPLTKNSDMVLLDASRGEMSTSSNSDEGSLEENDFPKFEENSEGGNESSEGIDKEGKTKASSEKRESPEDHSTESENLGVIGHEGEAVDSDDKENALASDGNRCEASFERKIFRKRETMKLLKRFYFFFSCVLE</sequence>
<reference evidence="3" key="1">
    <citation type="journal article" date="2020" name="Nat. Commun.">
        <title>Genome assembly of wild tea tree DASZ reveals pedigree and selection history of tea varieties.</title>
        <authorList>
            <person name="Zhang W."/>
            <person name="Zhang Y."/>
            <person name="Qiu H."/>
            <person name="Guo Y."/>
            <person name="Wan H."/>
            <person name="Zhang X."/>
            <person name="Scossa F."/>
            <person name="Alseekh S."/>
            <person name="Zhang Q."/>
            <person name="Wang P."/>
            <person name="Xu L."/>
            <person name="Schmidt M.H."/>
            <person name="Jia X."/>
            <person name="Li D."/>
            <person name="Zhu A."/>
            <person name="Guo F."/>
            <person name="Chen W."/>
            <person name="Ni D."/>
            <person name="Usadel B."/>
            <person name="Fernie A.R."/>
            <person name="Wen W."/>
        </authorList>
    </citation>
    <scope>NUCLEOTIDE SEQUENCE [LARGE SCALE GENOMIC DNA]</scope>
    <source>
        <strain evidence="3">cv. G240</strain>
    </source>
</reference>
<feature type="region of interest" description="Disordered" evidence="1">
    <location>
        <begin position="297"/>
        <end position="383"/>
    </location>
</feature>
<dbReference type="EMBL" id="JACBKZ010000004">
    <property type="protein sequence ID" value="KAF5951179.1"/>
    <property type="molecule type" value="Genomic_DNA"/>
</dbReference>
<accession>A0A7J7HEN7</accession>
<comment type="caution">
    <text evidence="2">The sequence shown here is derived from an EMBL/GenBank/DDBJ whole genome shotgun (WGS) entry which is preliminary data.</text>
</comment>
<name>A0A7J7HEN7_CAMSI</name>
<feature type="region of interest" description="Disordered" evidence="1">
    <location>
        <begin position="104"/>
        <end position="133"/>
    </location>
</feature>
<dbReference type="PANTHER" id="PTHR37241">
    <property type="entry name" value="NEUROFILAMENT HEAVY PROTEIN"/>
    <property type="match status" value="1"/>
</dbReference>
<evidence type="ECO:0000256" key="1">
    <source>
        <dbReference type="SAM" id="MobiDB-lite"/>
    </source>
</evidence>
<dbReference type="Proteomes" id="UP000593564">
    <property type="component" value="Unassembled WGS sequence"/>
</dbReference>
<dbReference type="AlphaFoldDB" id="A0A7J7HEN7"/>
<organism evidence="2 3">
    <name type="scientific">Camellia sinensis</name>
    <name type="common">Tea plant</name>
    <name type="synonym">Thea sinensis</name>
    <dbReference type="NCBI Taxonomy" id="4442"/>
    <lineage>
        <taxon>Eukaryota</taxon>
        <taxon>Viridiplantae</taxon>
        <taxon>Streptophyta</taxon>
        <taxon>Embryophyta</taxon>
        <taxon>Tracheophyta</taxon>
        <taxon>Spermatophyta</taxon>
        <taxon>Magnoliopsida</taxon>
        <taxon>eudicotyledons</taxon>
        <taxon>Gunneridae</taxon>
        <taxon>Pentapetalae</taxon>
        <taxon>asterids</taxon>
        <taxon>Ericales</taxon>
        <taxon>Theaceae</taxon>
        <taxon>Camellia</taxon>
    </lineage>
</organism>
<feature type="region of interest" description="Disordered" evidence="1">
    <location>
        <begin position="1"/>
        <end position="22"/>
    </location>
</feature>
<protein>
    <submittedName>
        <fullName evidence="2">Uncharacterized protein</fullName>
    </submittedName>
</protein>
<reference evidence="2 3" key="2">
    <citation type="submission" date="2020-07" db="EMBL/GenBank/DDBJ databases">
        <title>Genome assembly of wild tea tree DASZ reveals pedigree and selection history of tea varieties.</title>
        <authorList>
            <person name="Zhang W."/>
        </authorList>
    </citation>
    <scope>NUCLEOTIDE SEQUENCE [LARGE SCALE GENOMIC DNA]</scope>
    <source>
        <strain evidence="3">cv. G240</strain>
        <tissue evidence="2">Leaf</tissue>
    </source>
</reference>
<gene>
    <name evidence="2" type="ORF">HYC85_009123</name>
</gene>
<dbReference type="PANTHER" id="PTHR37241:SF1">
    <property type="entry name" value="NEUROFILAMENT HEAVY PROTEIN"/>
    <property type="match status" value="1"/>
</dbReference>
<keyword evidence="3" id="KW-1185">Reference proteome</keyword>